<keyword evidence="1" id="KW-1133">Transmembrane helix</keyword>
<accession>A0ABN6PWN5</accession>
<feature type="transmembrane region" description="Helical" evidence="1">
    <location>
        <begin position="57"/>
        <end position="76"/>
    </location>
</feature>
<name>A0ABN6PWN5_NOSCO</name>
<keyword evidence="1" id="KW-0472">Membrane</keyword>
<gene>
    <name evidence="2" type="ORF">ANSO36C_02370</name>
</gene>
<organism evidence="2 3">
    <name type="scientific">Nostoc cf. commune SO-36</name>
    <dbReference type="NCBI Taxonomy" id="449208"/>
    <lineage>
        <taxon>Bacteria</taxon>
        <taxon>Bacillati</taxon>
        <taxon>Cyanobacteriota</taxon>
        <taxon>Cyanophyceae</taxon>
        <taxon>Nostocales</taxon>
        <taxon>Nostocaceae</taxon>
        <taxon>Nostoc</taxon>
    </lineage>
</organism>
<protein>
    <recommendedName>
        <fullName evidence="4">Yip1 domain-containing protein</fullName>
    </recommendedName>
</protein>
<feature type="transmembrane region" description="Helical" evidence="1">
    <location>
        <begin position="150"/>
        <end position="172"/>
    </location>
</feature>
<feature type="transmembrane region" description="Helical" evidence="1">
    <location>
        <begin position="31"/>
        <end position="51"/>
    </location>
</feature>
<evidence type="ECO:0000313" key="2">
    <source>
        <dbReference type="EMBL" id="BDI14435.1"/>
    </source>
</evidence>
<feature type="transmembrane region" description="Helical" evidence="1">
    <location>
        <begin position="97"/>
        <end position="119"/>
    </location>
</feature>
<dbReference type="Proteomes" id="UP001055453">
    <property type="component" value="Chromosome"/>
</dbReference>
<feature type="transmembrane region" description="Helical" evidence="1">
    <location>
        <begin position="125"/>
        <end position="143"/>
    </location>
</feature>
<keyword evidence="1" id="KW-0812">Transmembrane</keyword>
<reference evidence="2" key="1">
    <citation type="submission" date="2022-04" db="EMBL/GenBank/DDBJ databases">
        <title>Complete genome sequence of a cyanobacterium, Nostoc sp. SO-36, isolated in Antarctica.</title>
        <authorList>
            <person name="Kanesaki Y."/>
            <person name="Effendi D."/>
            <person name="Sakamoto T."/>
            <person name="Ohtani S."/>
            <person name="Awai K."/>
        </authorList>
    </citation>
    <scope>NUCLEOTIDE SEQUENCE</scope>
    <source>
        <strain evidence="2">SO-36</strain>
    </source>
</reference>
<keyword evidence="3" id="KW-1185">Reference proteome</keyword>
<proteinExistence type="predicted"/>
<evidence type="ECO:0000313" key="3">
    <source>
        <dbReference type="Proteomes" id="UP001055453"/>
    </source>
</evidence>
<dbReference type="EMBL" id="AP025732">
    <property type="protein sequence ID" value="BDI14435.1"/>
    <property type="molecule type" value="Genomic_DNA"/>
</dbReference>
<evidence type="ECO:0000256" key="1">
    <source>
        <dbReference type="SAM" id="Phobius"/>
    </source>
</evidence>
<sequence length="180" mass="19946">MKKALWDVFILKGNFDEGSCRIPNAVKIAQVIVILAAIAHASGSVIIPLLAQVTLSLLIFIFVISALSVVAGYYFWTFTIWKIGQQLRLSIPTYRKLLIPIGFAYSPQIFNFFTVIPLLGRPIEIGLSLWSLLAVIVALKGWLNIKLTKAILICLSGWIIVQIAIGVIQITLQRLIIETS</sequence>
<evidence type="ECO:0008006" key="4">
    <source>
        <dbReference type="Google" id="ProtNLM"/>
    </source>
</evidence>